<organism evidence="4 5">
    <name type="scientific">Kingella bonacorsii</name>
    <dbReference type="NCBI Taxonomy" id="2796361"/>
    <lineage>
        <taxon>Bacteria</taxon>
        <taxon>Pseudomonadati</taxon>
        <taxon>Pseudomonadota</taxon>
        <taxon>Betaproteobacteria</taxon>
        <taxon>Neisseriales</taxon>
        <taxon>Neisseriaceae</taxon>
        <taxon>Kingella</taxon>
    </lineage>
</organism>
<dbReference type="InterPro" id="IPR011990">
    <property type="entry name" value="TPR-like_helical_dom_sf"/>
</dbReference>
<feature type="region of interest" description="Disordered" evidence="2">
    <location>
        <begin position="15"/>
        <end position="39"/>
    </location>
</feature>
<evidence type="ECO:0000256" key="2">
    <source>
        <dbReference type="SAM" id="MobiDB-lite"/>
    </source>
</evidence>
<evidence type="ECO:0000256" key="3">
    <source>
        <dbReference type="SAM" id="SignalP"/>
    </source>
</evidence>
<feature type="signal peptide" evidence="3">
    <location>
        <begin position="1"/>
        <end position="17"/>
    </location>
</feature>
<feature type="chain" id="PRO_5046896779" description="Outer membrane lipoprotein BamD-like domain-containing protein" evidence="3">
    <location>
        <begin position="18"/>
        <end position="228"/>
    </location>
</feature>
<keyword evidence="1" id="KW-0175">Coiled coil</keyword>
<comment type="caution">
    <text evidence="4">The sequence shown here is derived from an EMBL/GenBank/DDBJ whole genome shotgun (WGS) entry which is preliminary data.</text>
</comment>
<sequence length="228" mass="25368">MNRLSLTALALATAACATPPTTPPPRQPETPPIASSLPYPETTANEQFEQLAIQVSRLENQVAELHERVEQLEQRLAASVKRPTRVHSNKPIAPPFASHQVSLKTENATALLDKAQQQYRAQQYQAATATLREADSGGDGSETAQKSMFLLLQVHQKLNHCQSVINIGQRYATRFSGSLNAPEALSLVAQCQWRIQQQDIARDTWRKIIQQYPKSPAASRARNQIKQR</sequence>
<evidence type="ECO:0000313" key="4">
    <source>
        <dbReference type="EMBL" id="MBK0395345.1"/>
    </source>
</evidence>
<dbReference type="RefSeq" id="WP_200521340.1">
    <property type="nucleotide sequence ID" value="NZ_JAEHNZ010000001.1"/>
</dbReference>
<dbReference type="PROSITE" id="PS51257">
    <property type="entry name" value="PROKAR_LIPOPROTEIN"/>
    <property type="match status" value="1"/>
</dbReference>
<evidence type="ECO:0008006" key="6">
    <source>
        <dbReference type="Google" id="ProtNLM"/>
    </source>
</evidence>
<evidence type="ECO:0000313" key="5">
    <source>
        <dbReference type="Proteomes" id="UP000614058"/>
    </source>
</evidence>
<name>A0ABS1BPX1_9NEIS</name>
<proteinExistence type="predicted"/>
<keyword evidence="3" id="KW-0732">Signal</keyword>
<gene>
    <name evidence="4" type="ORF">JDW22_01765</name>
</gene>
<dbReference type="Proteomes" id="UP000614058">
    <property type="component" value="Unassembled WGS sequence"/>
</dbReference>
<dbReference type="EMBL" id="JAEHNZ010000001">
    <property type="protein sequence ID" value="MBK0395345.1"/>
    <property type="molecule type" value="Genomic_DNA"/>
</dbReference>
<keyword evidence="5" id="KW-1185">Reference proteome</keyword>
<evidence type="ECO:0000256" key="1">
    <source>
        <dbReference type="SAM" id="Coils"/>
    </source>
</evidence>
<protein>
    <recommendedName>
        <fullName evidence="6">Outer membrane lipoprotein BamD-like domain-containing protein</fullName>
    </recommendedName>
</protein>
<feature type="compositionally biased region" description="Pro residues" evidence="2">
    <location>
        <begin position="20"/>
        <end position="31"/>
    </location>
</feature>
<accession>A0ABS1BPX1</accession>
<feature type="coiled-coil region" evidence="1">
    <location>
        <begin position="41"/>
        <end position="82"/>
    </location>
</feature>
<dbReference type="Gene3D" id="1.25.40.10">
    <property type="entry name" value="Tetratricopeptide repeat domain"/>
    <property type="match status" value="1"/>
</dbReference>
<dbReference type="SUPFAM" id="SSF48452">
    <property type="entry name" value="TPR-like"/>
    <property type="match status" value="1"/>
</dbReference>
<reference evidence="4 5" key="1">
    <citation type="journal article" date="2021" name="Pathogens">
        <title>Isolation and Characterization of Kingella bonacorsii sp. nov., A Novel Kingella Species Detected in a Stable Periodontitis Subject.</title>
        <authorList>
            <person name="Antezack A."/>
            <person name="Boxberger M."/>
            <person name="Rolland C."/>
            <person name="Monnet-Corti V."/>
            <person name="La Scola B."/>
        </authorList>
    </citation>
    <scope>NUCLEOTIDE SEQUENCE [LARGE SCALE GENOMIC DNA]</scope>
    <source>
        <strain evidence="4 5">Marseille-Q4569</strain>
    </source>
</reference>